<dbReference type="AlphaFoldDB" id="A0A066Z2L8"/>
<dbReference type="EMBL" id="JNBY01000019">
    <property type="protein sequence ID" value="KDN87702.1"/>
    <property type="molecule type" value="Genomic_DNA"/>
</dbReference>
<dbReference type="Proteomes" id="UP000027178">
    <property type="component" value="Unassembled WGS sequence"/>
</dbReference>
<protein>
    <submittedName>
        <fullName evidence="1">Uncharacterized protein</fullName>
    </submittedName>
</protein>
<keyword evidence="2" id="KW-1185">Reference proteome</keyword>
<name>A0A066Z2L8_9ACTN</name>
<reference evidence="1 2" key="1">
    <citation type="submission" date="2014-05" db="EMBL/GenBank/DDBJ databases">
        <title>Draft Genome Sequence of Kitasatospora cheerisanensis KCTC 2395.</title>
        <authorList>
            <person name="Nam D.H."/>
        </authorList>
    </citation>
    <scope>NUCLEOTIDE SEQUENCE [LARGE SCALE GENOMIC DNA]</scope>
    <source>
        <strain evidence="1 2">KCTC 2395</strain>
    </source>
</reference>
<proteinExistence type="predicted"/>
<accession>A0A066Z2L8</accession>
<dbReference type="RefSeq" id="WP_157031850.1">
    <property type="nucleotide sequence ID" value="NZ_KK853997.1"/>
</dbReference>
<evidence type="ECO:0000313" key="1">
    <source>
        <dbReference type="EMBL" id="KDN87702.1"/>
    </source>
</evidence>
<evidence type="ECO:0000313" key="2">
    <source>
        <dbReference type="Proteomes" id="UP000027178"/>
    </source>
</evidence>
<comment type="caution">
    <text evidence="1">The sequence shown here is derived from an EMBL/GenBank/DDBJ whole genome shotgun (WGS) entry which is preliminary data.</text>
</comment>
<sequence>MDDAFTLLRRAVELLPEDAVAENGQSVRNVRAEIAFQEWEMALDVLIELADVHPVSTAFWAMLVEAAVGASGGPGKSGTAPFARRRLCWAPGHILRGRAAQATVGHR</sequence>
<dbReference type="OrthoDB" id="3472120at2"/>
<organism evidence="1 2">
    <name type="scientific">Kitasatospora cheerisanensis KCTC 2395</name>
    <dbReference type="NCBI Taxonomy" id="1348663"/>
    <lineage>
        <taxon>Bacteria</taxon>
        <taxon>Bacillati</taxon>
        <taxon>Actinomycetota</taxon>
        <taxon>Actinomycetes</taxon>
        <taxon>Kitasatosporales</taxon>
        <taxon>Streptomycetaceae</taxon>
        <taxon>Kitasatospora</taxon>
    </lineage>
</organism>
<dbReference type="HOGENOM" id="CLU_2206509_0_0_11"/>
<gene>
    <name evidence="1" type="ORF">KCH_05370</name>
</gene>